<dbReference type="RefSeq" id="WP_079686546.1">
    <property type="nucleotide sequence ID" value="NZ_FUZU01000001.1"/>
</dbReference>
<gene>
    <name evidence="3" type="ORF">SAMN05660236_2052</name>
</gene>
<sequence>MKRNLFTFLVVLISFSYSQAQNKIEIPLKNVTQLLPVNVSLSTETYLGKPSVKVVENIKESERASFKAESVYAKVKDVTFKNGVIELEVSGKVAPNAPEGSRGFVGIAFRVQNDDSKFELIYLRPTNGRADDQMRRNHSVQYSSFPDYPWDRLRSETPEKYETYVDLVPGEWTKMKIEVEGDKARLYVHGATQPTLIVNDLKLGAEQEGGIALWIGPGTEAHFTNLKVTRK</sequence>
<feature type="signal peptide" evidence="1">
    <location>
        <begin position="1"/>
        <end position="20"/>
    </location>
</feature>
<evidence type="ECO:0000313" key="4">
    <source>
        <dbReference type="Proteomes" id="UP000190961"/>
    </source>
</evidence>
<evidence type="ECO:0000313" key="3">
    <source>
        <dbReference type="EMBL" id="SKC61604.1"/>
    </source>
</evidence>
<accession>A0A1T5KD55</accession>
<dbReference type="Proteomes" id="UP000190961">
    <property type="component" value="Unassembled WGS sequence"/>
</dbReference>
<dbReference type="GO" id="GO:0016787">
    <property type="term" value="F:hydrolase activity"/>
    <property type="evidence" value="ECO:0007669"/>
    <property type="project" value="InterPro"/>
</dbReference>
<dbReference type="EMBL" id="FUZU01000001">
    <property type="protein sequence ID" value="SKC61604.1"/>
    <property type="molecule type" value="Genomic_DNA"/>
</dbReference>
<protein>
    <recommendedName>
        <fullName evidence="2">3-keto-alpha-glucoside-1,2-lyase/3-keto-2-hydroxy-glucal hydratase domain-containing protein</fullName>
    </recommendedName>
</protein>
<feature type="domain" description="3-keto-alpha-glucoside-1,2-lyase/3-keto-2-hydroxy-glucal hydratase" evidence="2">
    <location>
        <begin position="79"/>
        <end position="228"/>
    </location>
</feature>
<keyword evidence="4" id="KW-1185">Reference proteome</keyword>
<organism evidence="3 4">
    <name type="scientific">Ohtaekwangia koreensis</name>
    <dbReference type="NCBI Taxonomy" id="688867"/>
    <lineage>
        <taxon>Bacteria</taxon>
        <taxon>Pseudomonadati</taxon>
        <taxon>Bacteroidota</taxon>
        <taxon>Cytophagia</taxon>
        <taxon>Cytophagales</taxon>
        <taxon>Fulvivirgaceae</taxon>
        <taxon>Ohtaekwangia</taxon>
    </lineage>
</organism>
<name>A0A1T5KD55_9BACT</name>
<evidence type="ECO:0000259" key="2">
    <source>
        <dbReference type="Pfam" id="PF06439"/>
    </source>
</evidence>
<dbReference type="STRING" id="688867.SAMN05660236_2052"/>
<evidence type="ECO:0000256" key="1">
    <source>
        <dbReference type="SAM" id="SignalP"/>
    </source>
</evidence>
<proteinExistence type="predicted"/>
<feature type="chain" id="PRO_5013001847" description="3-keto-alpha-glucoside-1,2-lyase/3-keto-2-hydroxy-glucal hydratase domain-containing protein" evidence="1">
    <location>
        <begin position="21"/>
        <end position="231"/>
    </location>
</feature>
<dbReference type="OrthoDB" id="118532at2"/>
<dbReference type="InterPro" id="IPR010496">
    <property type="entry name" value="AL/BT2_dom"/>
</dbReference>
<dbReference type="Gene3D" id="2.60.120.560">
    <property type="entry name" value="Exo-inulinase, domain 1"/>
    <property type="match status" value="1"/>
</dbReference>
<dbReference type="Pfam" id="PF06439">
    <property type="entry name" value="3keto-disac_hyd"/>
    <property type="match status" value="1"/>
</dbReference>
<keyword evidence="1" id="KW-0732">Signal</keyword>
<dbReference type="AlphaFoldDB" id="A0A1T5KD55"/>
<reference evidence="3 4" key="1">
    <citation type="submission" date="2017-02" db="EMBL/GenBank/DDBJ databases">
        <authorList>
            <person name="Peterson S.W."/>
        </authorList>
    </citation>
    <scope>NUCLEOTIDE SEQUENCE [LARGE SCALE GENOMIC DNA]</scope>
    <source>
        <strain evidence="3 4">DSM 25262</strain>
    </source>
</reference>